<dbReference type="Proteomes" id="UP000694872">
    <property type="component" value="Unplaced"/>
</dbReference>
<feature type="compositionally biased region" description="Polar residues" evidence="1">
    <location>
        <begin position="320"/>
        <end position="364"/>
    </location>
</feature>
<name>A0AAJ6ZTT8_PAPXU</name>
<dbReference type="GeneID" id="106126171"/>
<dbReference type="PANTHER" id="PTHR33198">
    <property type="entry name" value="ANK_REP_REGION DOMAIN-CONTAINING PROTEIN-RELATED"/>
    <property type="match status" value="1"/>
</dbReference>
<accession>A0AAJ6ZTT8</accession>
<feature type="compositionally biased region" description="Polar residues" evidence="1">
    <location>
        <begin position="398"/>
        <end position="415"/>
    </location>
</feature>
<proteinExistence type="predicted"/>
<reference evidence="2" key="1">
    <citation type="submission" date="2025-08" db="UniProtKB">
        <authorList>
            <consortium name="RefSeq"/>
        </authorList>
    </citation>
    <scope>IDENTIFICATION</scope>
</reference>
<evidence type="ECO:0000313" key="2">
    <source>
        <dbReference type="RefSeq" id="XP_013179112.1"/>
    </source>
</evidence>
<dbReference type="KEGG" id="pxu:106126171"/>
<dbReference type="PANTHER" id="PTHR33198:SF20">
    <property type="entry name" value="RETROTRANSPOSON GAG DOMAIN-CONTAINING PROTEIN"/>
    <property type="match status" value="1"/>
</dbReference>
<sequence>MENSRFPGKLVLQGGPAARADAWRKWCREFQEFLQSSGLHKENKKVQSRLLLTLIGPGGYDVFRNFTFRMDEDAEDIEILFKKFNQHFASKQNMSISRLKFFTRHQNRGESIDKYVAALKLLSQNCEFEHLVDGLIRDRIVYGAGNGNVKERLLRTEDLTLAKAVKICQANEMSNDADRIKKRRIVVVGARGSEAEGAAAGVAGAGATGAGGAEAGVGSHDERVEHQAERAWPPRSAKPPDGNIDLYKSGIKIIIPKNNESQNIRLNAITVRTSNSEHNGKIYVNNNPDTTALSVFIIKYEQIVDSAALSYGAFDPPPSNASALSSQPLGHPGSDNSQAATMQATSSNIFENPEATTSKANTSETNDESRKRSQLPPKNDVPKRSKKEVDETEPLSEGTFTITGHFTNVPETVTNPEPELPVEPGNAILKAVTQMAYNNDLTIPNVPAEVSVDVGDCPALGLDDSSNYSFALTEEEKHDSFLDDLM</sequence>
<feature type="compositionally biased region" description="Basic and acidic residues" evidence="1">
    <location>
        <begin position="380"/>
        <end position="389"/>
    </location>
</feature>
<organism evidence="2">
    <name type="scientific">Papilio xuthus</name>
    <name type="common">Asian swallowtail butterfly</name>
    <dbReference type="NCBI Taxonomy" id="66420"/>
    <lineage>
        <taxon>Eukaryota</taxon>
        <taxon>Metazoa</taxon>
        <taxon>Ecdysozoa</taxon>
        <taxon>Arthropoda</taxon>
        <taxon>Hexapoda</taxon>
        <taxon>Insecta</taxon>
        <taxon>Pterygota</taxon>
        <taxon>Neoptera</taxon>
        <taxon>Endopterygota</taxon>
        <taxon>Lepidoptera</taxon>
        <taxon>Glossata</taxon>
        <taxon>Ditrysia</taxon>
        <taxon>Papilionoidea</taxon>
        <taxon>Papilionidae</taxon>
        <taxon>Papilioninae</taxon>
        <taxon>Papilio</taxon>
    </lineage>
</organism>
<dbReference type="AlphaFoldDB" id="A0AAJ6ZTT8"/>
<evidence type="ECO:0000256" key="1">
    <source>
        <dbReference type="SAM" id="MobiDB-lite"/>
    </source>
</evidence>
<dbReference type="RefSeq" id="XP_013179112.1">
    <property type="nucleotide sequence ID" value="XM_013323658.1"/>
</dbReference>
<feature type="region of interest" description="Disordered" evidence="1">
    <location>
        <begin position="319"/>
        <end position="421"/>
    </location>
</feature>
<gene>
    <name evidence="2" type="primary">LOC106126171</name>
</gene>
<protein>
    <submittedName>
        <fullName evidence="2">Uncharacterized protein LOC106126171</fullName>
    </submittedName>
</protein>